<dbReference type="Pfam" id="PF02826">
    <property type="entry name" value="2-Hacid_dh_C"/>
    <property type="match status" value="1"/>
</dbReference>
<reference evidence="3" key="1">
    <citation type="journal article" date="2021" name="Nat. Commun.">
        <title>Genetic determinants of endophytism in the Arabidopsis root mycobiome.</title>
        <authorList>
            <person name="Mesny F."/>
            <person name="Miyauchi S."/>
            <person name="Thiergart T."/>
            <person name="Pickel B."/>
            <person name="Atanasova L."/>
            <person name="Karlsson M."/>
            <person name="Huettel B."/>
            <person name="Barry K.W."/>
            <person name="Haridas S."/>
            <person name="Chen C."/>
            <person name="Bauer D."/>
            <person name="Andreopoulos W."/>
            <person name="Pangilinan J."/>
            <person name="LaButti K."/>
            <person name="Riley R."/>
            <person name="Lipzen A."/>
            <person name="Clum A."/>
            <person name="Drula E."/>
            <person name="Henrissat B."/>
            <person name="Kohler A."/>
            <person name="Grigoriev I.V."/>
            <person name="Martin F.M."/>
            <person name="Hacquard S."/>
        </authorList>
    </citation>
    <scope>NUCLEOTIDE SEQUENCE</scope>
    <source>
        <strain evidence="3">MPI-CAGE-AT-0021</strain>
    </source>
</reference>
<evidence type="ECO:0000256" key="1">
    <source>
        <dbReference type="SAM" id="MobiDB-lite"/>
    </source>
</evidence>
<dbReference type="SUPFAM" id="SSF51735">
    <property type="entry name" value="NAD(P)-binding Rossmann-fold domains"/>
    <property type="match status" value="1"/>
</dbReference>
<dbReference type="EMBL" id="JAGMUU010000043">
    <property type="protein sequence ID" value="KAH7114158.1"/>
    <property type="molecule type" value="Genomic_DNA"/>
</dbReference>
<dbReference type="Proteomes" id="UP000717696">
    <property type="component" value="Unassembled WGS sequence"/>
</dbReference>
<dbReference type="Gene3D" id="3.40.50.720">
    <property type="entry name" value="NAD(P)-binding Rossmann-like Domain"/>
    <property type="match status" value="1"/>
</dbReference>
<dbReference type="OrthoDB" id="418179at2759"/>
<name>A0A9P9D7T0_9HYPO</name>
<feature type="region of interest" description="Disordered" evidence="1">
    <location>
        <begin position="51"/>
        <end position="72"/>
    </location>
</feature>
<dbReference type="InterPro" id="IPR036291">
    <property type="entry name" value="NAD(P)-bd_dom_sf"/>
</dbReference>
<dbReference type="GO" id="GO:0051287">
    <property type="term" value="F:NAD binding"/>
    <property type="evidence" value="ECO:0007669"/>
    <property type="project" value="InterPro"/>
</dbReference>
<comment type="caution">
    <text evidence="3">The sequence shown here is derived from an EMBL/GenBank/DDBJ whole genome shotgun (WGS) entry which is preliminary data.</text>
</comment>
<proteinExistence type="predicted"/>
<evidence type="ECO:0000313" key="3">
    <source>
        <dbReference type="EMBL" id="KAH7114158.1"/>
    </source>
</evidence>
<dbReference type="InterPro" id="IPR006140">
    <property type="entry name" value="D-isomer_DH_NAD-bd"/>
</dbReference>
<dbReference type="PANTHER" id="PTHR42938">
    <property type="entry name" value="FORMATE DEHYDROGENASE 1"/>
    <property type="match status" value="1"/>
</dbReference>
<feature type="domain" description="D-isomer specific 2-hydroxyacid dehydrogenase NAD-binding" evidence="2">
    <location>
        <begin position="1"/>
        <end position="52"/>
    </location>
</feature>
<accession>A0A9P9D7T0</accession>
<keyword evidence="4" id="KW-1185">Reference proteome</keyword>
<protein>
    <recommendedName>
        <fullName evidence="2">D-isomer specific 2-hydroxyacid dehydrogenase NAD-binding domain-containing protein</fullName>
    </recommendedName>
</protein>
<dbReference type="AlphaFoldDB" id="A0A9P9D7T0"/>
<evidence type="ECO:0000313" key="4">
    <source>
        <dbReference type="Proteomes" id="UP000717696"/>
    </source>
</evidence>
<dbReference type="PANTHER" id="PTHR42938:SF9">
    <property type="entry name" value="FORMATE DEHYDROGENASE 1"/>
    <property type="match status" value="1"/>
</dbReference>
<evidence type="ECO:0000259" key="2">
    <source>
        <dbReference type="Pfam" id="PF02826"/>
    </source>
</evidence>
<dbReference type="GO" id="GO:0008863">
    <property type="term" value="F:formate dehydrogenase (NAD+) activity"/>
    <property type="evidence" value="ECO:0007669"/>
    <property type="project" value="TreeGrafter"/>
</dbReference>
<sequence length="72" mass="7519">MKKSSYLVNVARGAIIKEDVAEALKSGHLVSYGGDVWSPQPAPGDHVLRTARSPFDGGNAMVPHTSGTSLDA</sequence>
<dbReference type="GO" id="GO:0005829">
    <property type="term" value="C:cytosol"/>
    <property type="evidence" value="ECO:0007669"/>
    <property type="project" value="TreeGrafter"/>
</dbReference>
<organism evidence="3 4">
    <name type="scientific">Dactylonectria estremocensis</name>
    <dbReference type="NCBI Taxonomy" id="1079267"/>
    <lineage>
        <taxon>Eukaryota</taxon>
        <taxon>Fungi</taxon>
        <taxon>Dikarya</taxon>
        <taxon>Ascomycota</taxon>
        <taxon>Pezizomycotina</taxon>
        <taxon>Sordariomycetes</taxon>
        <taxon>Hypocreomycetidae</taxon>
        <taxon>Hypocreales</taxon>
        <taxon>Nectriaceae</taxon>
        <taxon>Dactylonectria</taxon>
    </lineage>
</organism>
<gene>
    <name evidence="3" type="ORF">B0J13DRAFT_573728</name>
</gene>